<dbReference type="AlphaFoldDB" id="A0A4R7G0J9"/>
<evidence type="ECO:0000313" key="4">
    <source>
        <dbReference type="Proteomes" id="UP000294506"/>
    </source>
</evidence>
<feature type="domain" description="UspA" evidence="2">
    <location>
        <begin position="23"/>
        <end position="155"/>
    </location>
</feature>
<dbReference type="Proteomes" id="UP000294506">
    <property type="component" value="Unassembled WGS sequence"/>
</dbReference>
<dbReference type="InterPro" id="IPR006015">
    <property type="entry name" value="Universal_stress_UspA"/>
</dbReference>
<dbReference type="InterPro" id="IPR014729">
    <property type="entry name" value="Rossmann-like_a/b/a_fold"/>
</dbReference>
<protein>
    <submittedName>
        <fullName evidence="3">Nucleotide-binding universal stress UspA family protein</fullName>
    </submittedName>
</protein>
<dbReference type="PRINTS" id="PR01438">
    <property type="entry name" value="UNVRSLSTRESS"/>
</dbReference>
<gene>
    <name evidence="3" type="ORF">EV640_10781</name>
</gene>
<evidence type="ECO:0000313" key="3">
    <source>
        <dbReference type="EMBL" id="TDS84685.1"/>
    </source>
</evidence>
<reference evidence="3 4" key="1">
    <citation type="submission" date="2019-03" db="EMBL/GenBank/DDBJ databases">
        <title>Genomic Encyclopedia of Type Strains, Phase III (KMG-III): the genomes of soil and plant-associated and newly described type strains.</title>
        <authorList>
            <person name="Whitman W."/>
        </authorList>
    </citation>
    <scope>NUCLEOTIDE SEQUENCE [LARGE SCALE GENOMIC DNA]</scope>
    <source>
        <strain evidence="3 4">DSM 27373</strain>
    </source>
</reference>
<dbReference type="Pfam" id="PF00582">
    <property type="entry name" value="Usp"/>
    <property type="match status" value="2"/>
</dbReference>
<comment type="similarity">
    <text evidence="1">Belongs to the universal stress protein A family.</text>
</comment>
<evidence type="ECO:0000256" key="1">
    <source>
        <dbReference type="ARBA" id="ARBA00008791"/>
    </source>
</evidence>
<comment type="caution">
    <text evidence="3">The sequence shown here is derived from an EMBL/GenBank/DDBJ whole genome shotgun (WGS) entry which is preliminary data.</text>
</comment>
<feature type="domain" description="UspA" evidence="2">
    <location>
        <begin position="177"/>
        <end position="318"/>
    </location>
</feature>
<accession>A0A4R7G0J9</accession>
<keyword evidence="4" id="KW-1185">Reference proteome</keyword>
<dbReference type="PANTHER" id="PTHR46268:SF6">
    <property type="entry name" value="UNIVERSAL STRESS PROTEIN UP12"/>
    <property type="match status" value="1"/>
</dbReference>
<organism evidence="3 4">
    <name type="scientific">Nesterenkonia aurantiaca</name>
    <dbReference type="NCBI Taxonomy" id="1436010"/>
    <lineage>
        <taxon>Bacteria</taxon>
        <taxon>Bacillati</taxon>
        <taxon>Actinomycetota</taxon>
        <taxon>Actinomycetes</taxon>
        <taxon>Micrococcales</taxon>
        <taxon>Micrococcaceae</taxon>
        <taxon>Nesterenkonia</taxon>
    </lineage>
</organism>
<dbReference type="Gene3D" id="3.40.50.620">
    <property type="entry name" value="HUPs"/>
    <property type="match status" value="2"/>
</dbReference>
<dbReference type="SUPFAM" id="SSF52402">
    <property type="entry name" value="Adenine nucleotide alpha hydrolases-like"/>
    <property type="match status" value="2"/>
</dbReference>
<evidence type="ECO:0000259" key="2">
    <source>
        <dbReference type="Pfam" id="PF00582"/>
    </source>
</evidence>
<dbReference type="CDD" id="cd00293">
    <property type="entry name" value="USP-like"/>
    <property type="match status" value="1"/>
</dbReference>
<dbReference type="RefSeq" id="WP_133726366.1">
    <property type="nucleotide sequence ID" value="NZ_SOAN01000007.1"/>
</dbReference>
<dbReference type="PANTHER" id="PTHR46268">
    <property type="entry name" value="STRESS RESPONSE PROTEIN NHAX"/>
    <property type="match status" value="1"/>
</dbReference>
<dbReference type="InterPro" id="IPR006016">
    <property type="entry name" value="UspA"/>
</dbReference>
<proteinExistence type="inferred from homology"/>
<name>A0A4R7G0J9_9MICC</name>
<sequence>MNIDPHAPPRPVVFDPVTRDLDVIVGFDGSTQSIHALDYAALEAQRSGRVLTVVTASGAPLPVSTAPLPSKLRDEVPGDAAKKILSDAREHLQGYPGRVNFRTERGDATVVLRELSTVAQLVIVGARGRGGFLGKIRGSVATALPAHAQCPTIVVSGGSASSETEGAARFVPQSDPRPVVVGIDGSEHSRVAALHAARAAQDRDATLQLLMTLPSLEGWLDWYPELDPIDQGVINRRQSQLEQSLRAEVAWLLGHYPGLSVTAAVKPGDAVAQLTKATHDAQLVVVGTRGHGVFTGVLLGSVSRGVLLRAAGPVMVVPDLQDDRLSDQPGPIR</sequence>
<dbReference type="EMBL" id="SOAN01000007">
    <property type="protein sequence ID" value="TDS84685.1"/>
    <property type="molecule type" value="Genomic_DNA"/>
</dbReference>